<dbReference type="EMBL" id="VVIQ01000004">
    <property type="protein sequence ID" value="MUL27731.1"/>
    <property type="molecule type" value="Genomic_DNA"/>
</dbReference>
<evidence type="ECO:0000256" key="1">
    <source>
        <dbReference type="SAM" id="MobiDB-lite"/>
    </source>
</evidence>
<feature type="region of interest" description="Disordered" evidence="1">
    <location>
        <begin position="1"/>
        <end position="38"/>
    </location>
</feature>
<dbReference type="AlphaFoldDB" id="A0A7C9HM69"/>
<comment type="caution">
    <text evidence="2">The sequence shown here is derived from an EMBL/GenBank/DDBJ whole genome shotgun (WGS) entry which is preliminary data.</text>
</comment>
<name>A0A7C9HM69_9BACT</name>
<keyword evidence="3" id="KW-1185">Reference proteome</keyword>
<feature type="compositionally biased region" description="Polar residues" evidence="1">
    <location>
        <begin position="1"/>
        <end position="21"/>
    </location>
</feature>
<sequence length="78" mass="8865">MHNQSANKQPHPQPLSEWNNPTQPPPRGGVPNGSQLGEAYFNPKRAFLRCEETPSLMQRDVLLNSRRASLHLLLHDSR</sequence>
<reference evidence="2 3" key="1">
    <citation type="submission" date="2019-09" db="EMBL/GenBank/DDBJ databases">
        <title>Prevotella A2879 sp. nov., isolated from an abscess of a patient.</title>
        <authorList>
            <person name="Buhl M."/>
            <person name="Oberhettinger P."/>
        </authorList>
    </citation>
    <scope>NUCLEOTIDE SEQUENCE [LARGE SCALE GENOMIC DNA]</scope>
    <source>
        <strain evidence="2 3">A2879</strain>
    </source>
</reference>
<proteinExistence type="predicted"/>
<evidence type="ECO:0000313" key="2">
    <source>
        <dbReference type="EMBL" id="MUL27731.1"/>
    </source>
</evidence>
<accession>A0A7C9HM69</accession>
<organism evidence="2 3">
    <name type="scientific">Prevotella vespertina</name>
    <dbReference type="NCBI Taxonomy" id="2608404"/>
    <lineage>
        <taxon>Bacteria</taxon>
        <taxon>Pseudomonadati</taxon>
        <taxon>Bacteroidota</taxon>
        <taxon>Bacteroidia</taxon>
        <taxon>Bacteroidales</taxon>
        <taxon>Prevotellaceae</taxon>
        <taxon>Prevotella</taxon>
    </lineage>
</organism>
<dbReference type="Proteomes" id="UP000482295">
    <property type="component" value="Unassembled WGS sequence"/>
</dbReference>
<evidence type="ECO:0000313" key="3">
    <source>
        <dbReference type="Proteomes" id="UP000482295"/>
    </source>
</evidence>
<protein>
    <submittedName>
        <fullName evidence="2">Uncharacterized protein</fullName>
    </submittedName>
</protein>
<gene>
    <name evidence="2" type="ORF">F0475_05300</name>
</gene>